<feature type="compositionally biased region" description="Basic and acidic residues" evidence="1">
    <location>
        <begin position="38"/>
        <end position="55"/>
    </location>
</feature>
<comment type="caution">
    <text evidence="2">The sequence shown here is derived from an EMBL/GenBank/DDBJ whole genome shotgun (WGS) entry which is preliminary data.</text>
</comment>
<gene>
    <name evidence="2" type="ORF">ACFFHU_03660</name>
</gene>
<organism evidence="2 3">
    <name type="scientific">Plantactinospora siamensis</name>
    <dbReference type="NCBI Taxonomy" id="555372"/>
    <lineage>
        <taxon>Bacteria</taxon>
        <taxon>Bacillati</taxon>
        <taxon>Actinomycetota</taxon>
        <taxon>Actinomycetes</taxon>
        <taxon>Micromonosporales</taxon>
        <taxon>Micromonosporaceae</taxon>
        <taxon>Plantactinospora</taxon>
    </lineage>
</organism>
<reference evidence="2 3" key="1">
    <citation type="submission" date="2024-09" db="EMBL/GenBank/DDBJ databases">
        <authorList>
            <person name="Sun Q."/>
            <person name="Mori K."/>
        </authorList>
    </citation>
    <scope>NUCLEOTIDE SEQUENCE [LARGE SCALE GENOMIC DNA]</scope>
    <source>
        <strain evidence="2 3">TBRC 2205</strain>
    </source>
</reference>
<evidence type="ECO:0000313" key="3">
    <source>
        <dbReference type="Proteomes" id="UP001589894"/>
    </source>
</evidence>
<sequence length="64" mass="7115">MADPFRKMTEKVRDTLGATEPVDARADGEEGEQLTEGRYVDQVDHGQDQAREQVRQAKGRRAGG</sequence>
<feature type="compositionally biased region" description="Basic and acidic residues" evidence="1">
    <location>
        <begin position="1"/>
        <end position="14"/>
    </location>
</feature>
<feature type="region of interest" description="Disordered" evidence="1">
    <location>
        <begin position="1"/>
        <end position="64"/>
    </location>
</feature>
<protein>
    <submittedName>
        <fullName evidence="2">Uncharacterized protein</fullName>
    </submittedName>
</protein>
<proteinExistence type="predicted"/>
<keyword evidence="3" id="KW-1185">Reference proteome</keyword>
<accession>A0ABV6NR61</accession>
<dbReference type="RefSeq" id="WP_377335628.1">
    <property type="nucleotide sequence ID" value="NZ_JBHLUE010000002.1"/>
</dbReference>
<evidence type="ECO:0000256" key="1">
    <source>
        <dbReference type="SAM" id="MobiDB-lite"/>
    </source>
</evidence>
<dbReference type="EMBL" id="JBHLUE010000002">
    <property type="protein sequence ID" value="MFC0563265.1"/>
    <property type="molecule type" value="Genomic_DNA"/>
</dbReference>
<evidence type="ECO:0000313" key="2">
    <source>
        <dbReference type="EMBL" id="MFC0563265.1"/>
    </source>
</evidence>
<dbReference type="Proteomes" id="UP001589894">
    <property type="component" value="Unassembled WGS sequence"/>
</dbReference>
<name>A0ABV6NR61_9ACTN</name>